<evidence type="ECO:0000313" key="2">
    <source>
        <dbReference type="Proteomes" id="UP000068016"/>
    </source>
</evidence>
<comment type="caution">
    <text evidence="1">The sequence shown here is derived from an EMBL/GenBank/DDBJ whole genome shotgun (WGS) entry which is preliminary data.</text>
</comment>
<reference evidence="1 2" key="1">
    <citation type="submission" date="2015-11" db="EMBL/GenBank/DDBJ databases">
        <title>Expanding the genomic diversity of Burkholderia species for the development of highly accurate diagnostics.</title>
        <authorList>
            <person name="Sahl J."/>
            <person name="Keim P."/>
            <person name="Wagner D."/>
        </authorList>
    </citation>
    <scope>NUCLEOTIDE SEQUENCE [LARGE SCALE GENOMIC DNA]</scope>
    <source>
        <strain evidence="1 2">MSMB793WGS</strain>
    </source>
</reference>
<name>A0A108F471_9BURK</name>
<accession>A0A108F471</accession>
<organism evidence="1 2">
    <name type="scientific">Burkholderia territorii</name>
    <dbReference type="NCBI Taxonomy" id="1503055"/>
    <lineage>
        <taxon>Bacteria</taxon>
        <taxon>Pseudomonadati</taxon>
        <taxon>Pseudomonadota</taxon>
        <taxon>Betaproteobacteria</taxon>
        <taxon>Burkholderiales</taxon>
        <taxon>Burkholderiaceae</taxon>
        <taxon>Burkholderia</taxon>
        <taxon>Burkholderia cepacia complex</taxon>
    </lineage>
</organism>
<protein>
    <submittedName>
        <fullName evidence="1">Uncharacterized protein</fullName>
    </submittedName>
</protein>
<sequence length="62" mass="6923">MIRIKIVARAAMAAARRSDACAAIWRVASSERHRREVDRTAQLATGSRGAVHRQAPRELRTL</sequence>
<gene>
    <name evidence="1" type="ORF">WT83_04685</name>
</gene>
<proteinExistence type="predicted"/>
<dbReference type="AlphaFoldDB" id="A0A108F471"/>
<evidence type="ECO:0000313" key="1">
    <source>
        <dbReference type="EMBL" id="KWN22793.1"/>
    </source>
</evidence>
<dbReference type="EMBL" id="LPLZ01000015">
    <property type="protein sequence ID" value="KWN22793.1"/>
    <property type="molecule type" value="Genomic_DNA"/>
</dbReference>
<dbReference type="Proteomes" id="UP000068016">
    <property type="component" value="Unassembled WGS sequence"/>
</dbReference>